<dbReference type="GeneID" id="63835110"/>
<organism evidence="7 8">
    <name type="scientific">Cryphonectria parasitica (strain ATCC 38755 / EP155)</name>
    <dbReference type="NCBI Taxonomy" id="660469"/>
    <lineage>
        <taxon>Eukaryota</taxon>
        <taxon>Fungi</taxon>
        <taxon>Dikarya</taxon>
        <taxon>Ascomycota</taxon>
        <taxon>Pezizomycotina</taxon>
        <taxon>Sordariomycetes</taxon>
        <taxon>Sordariomycetidae</taxon>
        <taxon>Diaporthales</taxon>
        <taxon>Cryphonectriaceae</taxon>
        <taxon>Cryphonectria-Endothia species complex</taxon>
        <taxon>Cryphonectria</taxon>
    </lineage>
</organism>
<proteinExistence type="predicted"/>
<dbReference type="GO" id="GO:0016787">
    <property type="term" value="F:hydrolase activity"/>
    <property type="evidence" value="ECO:0007669"/>
    <property type="project" value="UniProtKB-KW"/>
</dbReference>
<dbReference type="Pfam" id="PF00271">
    <property type="entry name" value="Helicase_C"/>
    <property type="match status" value="1"/>
</dbReference>
<dbReference type="Gene3D" id="3.40.50.300">
    <property type="entry name" value="P-loop containing nucleotide triphosphate hydrolases"/>
    <property type="match status" value="1"/>
</dbReference>
<name>A0A9P4XTD7_CRYP1</name>
<dbReference type="InterPro" id="IPR014001">
    <property type="entry name" value="Helicase_ATP-bd"/>
</dbReference>
<dbReference type="GO" id="GO:0005524">
    <property type="term" value="F:ATP binding"/>
    <property type="evidence" value="ECO:0007669"/>
    <property type="project" value="UniProtKB-KW"/>
</dbReference>
<keyword evidence="1" id="KW-0547">Nucleotide-binding</keyword>
<feature type="domain" description="Helicase C-terminal" evidence="6">
    <location>
        <begin position="573"/>
        <end position="741"/>
    </location>
</feature>
<dbReference type="Gene3D" id="3.40.50.10810">
    <property type="entry name" value="Tandem AAA-ATPase domain"/>
    <property type="match status" value="1"/>
</dbReference>
<sequence length="741" mass="82616">MLRYEGSGTNAGFLLSQGLSRLVREKSVTFTASLGAPKGRQSTSSKDVNSYIRVRPLRVVVYGFLSDKDTVTNILDKDNLFLQRPEESEYDRTVRYVNPMYFTRPGEEIPRMPNPLAVASLRDKSAAFDEEQLGEASGANVSLASEKVKQSSRIISTLKEHQLIALATMIEREQGALDGNSKYPSLWQPSIEGGNQEMGLGKTLSTLALICHHLDRISNAATPQTSRMSRATLIVTPKSTIYGWQQQITRHIRPGELKSLVYHGHKRQDSAAELHNNDIVFTTYDTLRSDWAIYGPLYACSWTRIVLDEAHKIRNRSSQIFQATCEIPAHYRWCLTGTPIQNSLDDFGSLLAFIRVPPFVTRDQFKFWISSPILSNREHSLHTLRKLVCATCLRRTKAHPYLASTPKLPRKTEYVEIVELLPQEREFYEFFKRRSYLLASNDAVPDPKATSKATNKRRKLDASGSISGKQRRKSTGNIMILISVLRMICDHGQALLPRVALEAWQNHNENRVQQADLTEFSCKKHVACETCLKPADGAALACPVCSTGRLTSPLPGLGRGIGSPQAPSSKVSALLRNIAAIHENKDPKDETQSPAKSVIFSYWTGMLDMISCALDPRLSSLNLSAVRIDGRSTLQQRDDALNRFNCDRRCVVMLVTIGAGGEGMDLTVAPDVHIVEPQWNPMAEAQAVDRVHRIGQTKDVTVTRYCVKDSIEEVSTPTPCAGILVAITSRLIFSNNTFTEQ</sequence>
<protein>
    <submittedName>
        <fullName evidence="7">Uncharacterized protein</fullName>
    </submittedName>
</protein>
<evidence type="ECO:0000313" key="7">
    <source>
        <dbReference type="EMBL" id="KAF3760335.1"/>
    </source>
</evidence>
<dbReference type="PANTHER" id="PTHR45626">
    <property type="entry name" value="TRANSCRIPTION TERMINATION FACTOR 2-RELATED"/>
    <property type="match status" value="1"/>
</dbReference>
<dbReference type="EMBL" id="MU032353">
    <property type="protein sequence ID" value="KAF3760335.1"/>
    <property type="molecule type" value="Genomic_DNA"/>
</dbReference>
<dbReference type="GO" id="GO:0008094">
    <property type="term" value="F:ATP-dependent activity, acting on DNA"/>
    <property type="evidence" value="ECO:0007669"/>
    <property type="project" value="TreeGrafter"/>
</dbReference>
<evidence type="ECO:0000256" key="2">
    <source>
        <dbReference type="ARBA" id="ARBA00022801"/>
    </source>
</evidence>
<dbReference type="SMART" id="SM00490">
    <property type="entry name" value="HELICc"/>
    <property type="match status" value="1"/>
</dbReference>
<dbReference type="GO" id="GO:0005634">
    <property type="term" value="C:nucleus"/>
    <property type="evidence" value="ECO:0007669"/>
    <property type="project" value="TreeGrafter"/>
</dbReference>
<dbReference type="SMART" id="SM00487">
    <property type="entry name" value="DEXDc"/>
    <property type="match status" value="1"/>
</dbReference>
<dbReference type="PANTHER" id="PTHR45626:SF52">
    <property type="entry name" value="SINGLE-STRANDED DNA-DEPENDENT ATPASE (EUROFUNG)"/>
    <property type="match status" value="1"/>
</dbReference>
<dbReference type="CDD" id="cd18008">
    <property type="entry name" value="DEXDc_SHPRH-like"/>
    <property type="match status" value="1"/>
</dbReference>
<dbReference type="InterPro" id="IPR027417">
    <property type="entry name" value="P-loop_NTPase"/>
</dbReference>
<evidence type="ECO:0000256" key="1">
    <source>
        <dbReference type="ARBA" id="ARBA00022741"/>
    </source>
</evidence>
<dbReference type="InterPro" id="IPR001650">
    <property type="entry name" value="Helicase_C-like"/>
</dbReference>
<evidence type="ECO:0000256" key="3">
    <source>
        <dbReference type="ARBA" id="ARBA00022840"/>
    </source>
</evidence>
<reference evidence="7" key="1">
    <citation type="journal article" date="2020" name="Phytopathology">
        <title>Genome sequence of the chestnut blight fungus Cryphonectria parasitica EP155: A fundamental resource for an archetypical invasive plant pathogen.</title>
        <authorList>
            <person name="Crouch J.A."/>
            <person name="Dawe A."/>
            <person name="Aerts A."/>
            <person name="Barry K."/>
            <person name="Churchill A.C.L."/>
            <person name="Grimwood J."/>
            <person name="Hillman B."/>
            <person name="Milgroom M.G."/>
            <person name="Pangilinan J."/>
            <person name="Smith M."/>
            <person name="Salamov A."/>
            <person name="Schmutz J."/>
            <person name="Yadav J."/>
            <person name="Grigoriev I.V."/>
            <person name="Nuss D."/>
        </authorList>
    </citation>
    <scope>NUCLEOTIDE SEQUENCE</scope>
    <source>
        <strain evidence="7">EP155</strain>
    </source>
</reference>
<feature type="domain" description="Helicase ATP-binding" evidence="5">
    <location>
        <begin position="197"/>
        <end position="357"/>
    </location>
</feature>
<evidence type="ECO:0000259" key="6">
    <source>
        <dbReference type="PROSITE" id="PS51194"/>
    </source>
</evidence>
<dbReference type="PROSITE" id="PS51192">
    <property type="entry name" value="HELICASE_ATP_BIND_1"/>
    <property type="match status" value="1"/>
</dbReference>
<evidence type="ECO:0000313" key="8">
    <source>
        <dbReference type="Proteomes" id="UP000803844"/>
    </source>
</evidence>
<dbReference type="InterPro" id="IPR050628">
    <property type="entry name" value="SNF2_RAD54_helicase_TF"/>
</dbReference>
<dbReference type="InterPro" id="IPR049730">
    <property type="entry name" value="SNF2/RAD54-like_C"/>
</dbReference>
<accession>A0A9P4XTD7</accession>
<dbReference type="InterPro" id="IPR038718">
    <property type="entry name" value="SNF2-like_sf"/>
</dbReference>
<dbReference type="Pfam" id="PF00176">
    <property type="entry name" value="SNF2-rel_dom"/>
    <property type="match status" value="1"/>
</dbReference>
<dbReference type="GO" id="GO:0006281">
    <property type="term" value="P:DNA repair"/>
    <property type="evidence" value="ECO:0007669"/>
    <property type="project" value="TreeGrafter"/>
</dbReference>
<keyword evidence="3" id="KW-0067">ATP-binding</keyword>
<dbReference type="AlphaFoldDB" id="A0A9P4XTD7"/>
<dbReference type="RefSeq" id="XP_040771314.1">
    <property type="nucleotide sequence ID" value="XM_040917981.1"/>
</dbReference>
<comment type="caution">
    <text evidence="7">The sequence shown here is derived from an EMBL/GenBank/DDBJ whole genome shotgun (WGS) entry which is preliminary data.</text>
</comment>
<feature type="region of interest" description="Disordered" evidence="4">
    <location>
        <begin position="443"/>
        <end position="471"/>
    </location>
</feature>
<keyword evidence="8" id="KW-1185">Reference proteome</keyword>
<evidence type="ECO:0000259" key="5">
    <source>
        <dbReference type="PROSITE" id="PS51192"/>
    </source>
</evidence>
<dbReference type="CDD" id="cd18793">
    <property type="entry name" value="SF2_C_SNF"/>
    <property type="match status" value="1"/>
</dbReference>
<dbReference type="Proteomes" id="UP000803844">
    <property type="component" value="Unassembled WGS sequence"/>
</dbReference>
<dbReference type="SUPFAM" id="SSF52540">
    <property type="entry name" value="P-loop containing nucleoside triphosphate hydrolases"/>
    <property type="match status" value="2"/>
</dbReference>
<dbReference type="OrthoDB" id="448448at2759"/>
<dbReference type="InterPro" id="IPR000330">
    <property type="entry name" value="SNF2_N"/>
</dbReference>
<evidence type="ECO:0000256" key="4">
    <source>
        <dbReference type="SAM" id="MobiDB-lite"/>
    </source>
</evidence>
<gene>
    <name evidence="7" type="ORF">M406DRAFT_269047</name>
</gene>
<dbReference type="PROSITE" id="PS51194">
    <property type="entry name" value="HELICASE_CTER"/>
    <property type="match status" value="1"/>
</dbReference>
<keyword evidence="2" id="KW-0378">Hydrolase</keyword>